<gene>
    <name evidence="2" type="ORF">KCH_40110</name>
</gene>
<accession>A0A066Z253</accession>
<feature type="region of interest" description="Disordered" evidence="1">
    <location>
        <begin position="88"/>
        <end position="113"/>
    </location>
</feature>
<evidence type="ECO:0000313" key="2">
    <source>
        <dbReference type="EMBL" id="KDN84220.1"/>
    </source>
</evidence>
<dbReference type="AlphaFoldDB" id="A0A066Z253"/>
<feature type="region of interest" description="Disordered" evidence="1">
    <location>
        <begin position="1"/>
        <end position="25"/>
    </location>
</feature>
<keyword evidence="3" id="KW-1185">Reference proteome</keyword>
<dbReference type="HOGENOM" id="CLU_2130132_0_0_11"/>
<evidence type="ECO:0000256" key="1">
    <source>
        <dbReference type="SAM" id="MobiDB-lite"/>
    </source>
</evidence>
<comment type="caution">
    <text evidence="2">The sequence shown here is derived from an EMBL/GenBank/DDBJ whole genome shotgun (WGS) entry which is preliminary data.</text>
</comment>
<reference evidence="2 3" key="1">
    <citation type="submission" date="2014-05" db="EMBL/GenBank/DDBJ databases">
        <title>Draft Genome Sequence of Kitasatospora cheerisanensis KCTC 2395.</title>
        <authorList>
            <person name="Nam D.H."/>
        </authorList>
    </citation>
    <scope>NUCLEOTIDE SEQUENCE [LARGE SCALE GENOMIC DNA]</scope>
    <source>
        <strain evidence="2 3">KCTC 2395</strain>
    </source>
</reference>
<dbReference type="EMBL" id="JNBY01000093">
    <property type="protein sequence ID" value="KDN84220.1"/>
    <property type="molecule type" value="Genomic_DNA"/>
</dbReference>
<protein>
    <submittedName>
        <fullName evidence="2">Uncharacterized protein</fullName>
    </submittedName>
</protein>
<sequence>MAGDQFGDRQGGRSGHGALLTGAGGTRLSVTERSVGARVTRKPVVAALWEHPRRCAPAAEAGLPGNGPGRAFPGRPDERERALLPAVLSGAGAHPSGRSRSGAGYGMPSWKMT</sequence>
<dbReference type="Proteomes" id="UP000027178">
    <property type="component" value="Unassembled WGS sequence"/>
</dbReference>
<feature type="compositionally biased region" description="Basic and acidic residues" evidence="1">
    <location>
        <begin position="1"/>
        <end position="11"/>
    </location>
</feature>
<organism evidence="2 3">
    <name type="scientific">Kitasatospora cheerisanensis KCTC 2395</name>
    <dbReference type="NCBI Taxonomy" id="1348663"/>
    <lineage>
        <taxon>Bacteria</taxon>
        <taxon>Bacillati</taxon>
        <taxon>Actinomycetota</taxon>
        <taxon>Actinomycetes</taxon>
        <taxon>Kitasatosporales</taxon>
        <taxon>Streptomycetaceae</taxon>
        <taxon>Kitasatospora</taxon>
    </lineage>
</organism>
<proteinExistence type="predicted"/>
<name>A0A066Z253_9ACTN</name>
<evidence type="ECO:0000313" key="3">
    <source>
        <dbReference type="Proteomes" id="UP000027178"/>
    </source>
</evidence>